<sequence>TFLSLGDKTTIMGNSASLEVTKGETSSVTRTVSIMQNKDISDGNENRRNNSYNKADGKVYKANDDHVHKDAIFTALREAMVKINKFPNLRDDGGKWRKDLRGGLTALSKQIDAIENLDHLAYGVIQSYMREASRLVLSSNTLHIVCSVVNVGWSIYYKEDGIHFDPDNFAVIKLALKIMVSFSDSSDEIKCDMAKDENFLKTLTKILKTCYNSDNRKLEQVFS</sequence>
<evidence type="ECO:0000313" key="3">
    <source>
        <dbReference type="Proteomes" id="UP001634394"/>
    </source>
</evidence>
<reference evidence="2 3" key="1">
    <citation type="submission" date="2024-11" db="EMBL/GenBank/DDBJ databases">
        <title>Chromosome-level genome assembly of the freshwater bivalve Anodonta woodiana.</title>
        <authorList>
            <person name="Chen X."/>
        </authorList>
    </citation>
    <scope>NUCLEOTIDE SEQUENCE [LARGE SCALE GENOMIC DNA]</scope>
    <source>
        <strain evidence="2">MN2024</strain>
        <tissue evidence="2">Gills</tissue>
    </source>
</reference>
<dbReference type="Proteomes" id="UP001634394">
    <property type="component" value="Unassembled WGS sequence"/>
</dbReference>
<organism evidence="2 3">
    <name type="scientific">Sinanodonta woodiana</name>
    <name type="common">Chinese pond mussel</name>
    <name type="synonym">Anodonta woodiana</name>
    <dbReference type="NCBI Taxonomy" id="1069815"/>
    <lineage>
        <taxon>Eukaryota</taxon>
        <taxon>Metazoa</taxon>
        <taxon>Spiralia</taxon>
        <taxon>Lophotrochozoa</taxon>
        <taxon>Mollusca</taxon>
        <taxon>Bivalvia</taxon>
        <taxon>Autobranchia</taxon>
        <taxon>Heteroconchia</taxon>
        <taxon>Palaeoheterodonta</taxon>
        <taxon>Unionida</taxon>
        <taxon>Unionoidea</taxon>
        <taxon>Unionidae</taxon>
        <taxon>Unioninae</taxon>
        <taxon>Sinanodonta</taxon>
    </lineage>
</organism>
<evidence type="ECO:0000256" key="1">
    <source>
        <dbReference type="SAM" id="MobiDB-lite"/>
    </source>
</evidence>
<dbReference type="EMBL" id="JBJQND010000001">
    <property type="protein sequence ID" value="KAL3892258.1"/>
    <property type="molecule type" value="Genomic_DNA"/>
</dbReference>
<feature type="region of interest" description="Disordered" evidence="1">
    <location>
        <begin position="37"/>
        <end position="56"/>
    </location>
</feature>
<gene>
    <name evidence="2" type="ORF">ACJMK2_004482</name>
</gene>
<feature type="compositionally biased region" description="Basic and acidic residues" evidence="1">
    <location>
        <begin position="39"/>
        <end position="48"/>
    </location>
</feature>
<dbReference type="AlphaFoldDB" id="A0ABD3Y3D6"/>
<evidence type="ECO:0000313" key="2">
    <source>
        <dbReference type="EMBL" id="KAL3892258.1"/>
    </source>
</evidence>
<proteinExistence type="predicted"/>
<protein>
    <submittedName>
        <fullName evidence="2">Uncharacterized protein</fullName>
    </submittedName>
</protein>
<keyword evidence="3" id="KW-1185">Reference proteome</keyword>
<accession>A0ABD3Y3D6</accession>
<comment type="caution">
    <text evidence="2">The sequence shown here is derived from an EMBL/GenBank/DDBJ whole genome shotgun (WGS) entry which is preliminary data.</text>
</comment>
<feature type="non-terminal residue" evidence="2">
    <location>
        <position position="1"/>
    </location>
</feature>
<name>A0ABD3Y3D6_SINWO</name>